<feature type="region of interest" description="Disordered" evidence="1">
    <location>
        <begin position="13"/>
        <end position="53"/>
    </location>
</feature>
<feature type="compositionally biased region" description="Basic and acidic residues" evidence="1">
    <location>
        <begin position="32"/>
        <end position="41"/>
    </location>
</feature>
<comment type="caution">
    <text evidence="2">The sequence shown here is derived from an EMBL/GenBank/DDBJ whole genome shotgun (WGS) entry which is preliminary data.</text>
</comment>
<keyword evidence="3" id="KW-1185">Reference proteome</keyword>
<accession>A0AAV9JHM5</accession>
<gene>
    <name evidence="2" type="ORF">LTR36_004275</name>
</gene>
<dbReference type="Proteomes" id="UP001324427">
    <property type="component" value="Unassembled WGS sequence"/>
</dbReference>
<feature type="compositionally biased region" description="Basic and acidic residues" evidence="1">
    <location>
        <begin position="13"/>
        <end position="22"/>
    </location>
</feature>
<organism evidence="2 3">
    <name type="scientific">Oleoguttula mirabilis</name>
    <dbReference type="NCBI Taxonomy" id="1507867"/>
    <lineage>
        <taxon>Eukaryota</taxon>
        <taxon>Fungi</taxon>
        <taxon>Dikarya</taxon>
        <taxon>Ascomycota</taxon>
        <taxon>Pezizomycotina</taxon>
        <taxon>Dothideomycetes</taxon>
        <taxon>Dothideomycetidae</taxon>
        <taxon>Mycosphaerellales</taxon>
        <taxon>Teratosphaeriaceae</taxon>
        <taxon>Oleoguttula</taxon>
    </lineage>
</organism>
<protein>
    <submittedName>
        <fullName evidence="2">Uncharacterized protein</fullName>
    </submittedName>
</protein>
<proteinExistence type="predicted"/>
<evidence type="ECO:0000313" key="2">
    <source>
        <dbReference type="EMBL" id="KAK4544384.1"/>
    </source>
</evidence>
<dbReference type="AlphaFoldDB" id="A0AAV9JHM5"/>
<evidence type="ECO:0000256" key="1">
    <source>
        <dbReference type="SAM" id="MobiDB-lite"/>
    </source>
</evidence>
<name>A0AAV9JHM5_9PEZI</name>
<dbReference type="EMBL" id="JAVFHQ010000025">
    <property type="protein sequence ID" value="KAK4544384.1"/>
    <property type="molecule type" value="Genomic_DNA"/>
</dbReference>
<reference evidence="2 3" key="1">
    <citation type="submission" date="2021-11" db="EMBL/GenBank/DDBJ databases">
        <title>Black yeast isolated from Biological Soil Crust.</title>
        <authorList>
            <person name="Kurbessoian T."/>
        </authorList>
    </citation>
    <scope>NUCLEOTIDE SEQUENCE [LARGE SCALE GENOMIC DNA]</scope>
    <source>
        <strain evidence="2 3">CCFEE 5522</strain>
    </source>
</reference>
<evidence type="ECO:0000313" key="3">
    <source>
        <dbReference type="Proteomes" id="UP001324427"/>
    </source>
</evidence>
<sequence>MCLAIGKLAHDRYQEHQGEKRAIAHGASPAENDSRLSHESLSDQPNSGIQEKAGMMPPSYIELVVSRAIVPPEPHTVTDNKKGWVDVAGEDRLNEHGGPSEEETFYDVSDGTSMPRAQVAAGRPSLVEMWKARKAEKQTARQAECAQWKAERAVRRAGKKARCGGCC</sequence>